<organism evidence="2 3">
    <name type="scientific">Seinonella peptonophila</name>
    <dbReference type="NCBI Taxonomy" id="112248"/>
    <lineage>
        <taxon>Bacteria</taxon>
        <taxon>Bacillati</taxon>
        <taxon>Bacillota</taxon>
        <taxon>Bacilli</taxon>
        <taxon>Bacillales</taxon>
        <taxon>Thermoactinomycetaceae</taxon>
        <taxon>Seinonella</taxon>
    </lineage>
</organism>
<reference evidence="2 3" key="1">
    <citation type="submission" date="2016-11" db="EMBL/GenBank/DDBJ databases">
        <authorList>
            <person name="Jaros S."/>
            <person name="Januszkiewicz K."/>
            <person name="Wedrychowicz H."/>
        </authorList>
    </citation>
    <scope>NUCLEOTIDE SEQUENCE [LARGE SCALE GENOMIC DNA]</scope>
    <source>
        <strain evidence="2 3">DSM 44666</strain>
    </source>
</reference>
<keyword evidence="3" id="KW-1185">Reference proteome</keyword>
<protein>
    <submittedName>
        <fullName evidence="2">Right handed beta helix region</fullName>
    </submittedName>
</protein>
<dbReference type="RefSeq" id="WP_073154540.1">
    <property type="nucleotide sequence ID" value="NZ_FQVL01000004.1"/>
</dbReference>
<dbReference type="SMART" id="SM00710">
    <property type="entry name" value="PbH1"/>
    <property type="match status" value="7"/>
</dbReference>
<dbReference type="Pfam" id="PF13229">
    <property type="entry name" value="Beta_helix"/>
    <property type="match status" value="1"/>
</dbReference>
<dbReference type="InterPro" id="IPR011050">
    <property type="entry name" value="Pectin_lyase_fold/virulence"/>
</dbReference>
<evidence type="ECO:0000313" key="3">
    <source>
        <dbReference type="Proteomes" id="UP000184476"/>
    </source>
</evidence>
<dbReference type="STRING" id="112248.SAMN05444392_104152"/>
<dbReference type="Proteomes" id="UP000184476">
    <property type="component" value="Unassembled WGS sequence"/>
</dbReference>
<sequence>MSRESFYPSWSKLKSSIDQIKKRRTYLSDFPALPGERDDCGRFQRAIAKTPVGGELVVPDGYYFADSLTIHKNISVIFQGNATIEATAPNRDILRIEGSRDQRNYILSKPLKRGDREILLSTTPSFQEGDVIILTDDTRRNADQQMDMNTEIHEIEAVVNQNQNLVRNAAMVLDSDRDGVVDQFSSYSNHPLSEIFQASKELQAQVIQLPRVAVPTRAGIVQSIPLQQDQVYTFQVETKVAEASGDFEGSCYLVWYDRASKIIGREYVSDFTPFNWSTIRLHNIKPPAGSAFCKIFLEVETETPGSYGTIYFRNLKFQSASTRLILRDFVRLPKQISTKGVNIYRIHPLNNIKVKNFKYRLKEGSESGNGLTLQYIRGGMIEEIQGDRGAGSGVQILKSMHITVRDFRFLKPQHTGSGQGYGVQCYGGCSHILIQNGYTLDCRHSVDLDSTFDATIEHVFDYNSQGAAFVMSHNGCCSDITFRGCQTLHSIGSGFVADSQGFADRRKCTFHNFRVIDCTAVIQNPTTAAIYWYSPCKNAVVRDCTLRYDGVKLPAVWCNAGIRIYPVESDVTITGCDITGFRRGVALQVGGKVQLVNEDDCAITVRDSRIKNCQSAFLCYQGKERRVSLYNIDCQSIHSFLLELSGTGSFKEFVIDGLSVQKSPKCQFTNQPKQIYTVGNQGYINNIRSDRTARFRAEKNWRISQDQLFLNGNSSSLLLEGSGFPSASDPIPDGWVEGQQLTLVTTQGEWVIKQGANMLLSHSGPELILNERRRTLTLIWQSGKWVERS</sequence>
<feature type="domain" description="Right handed beta helix" evidence="1">
    <location>
        <begin position="477"/>
        <end position="625"/>
    </location>
</feature>
<dbReference type="InterPro" id="IPR006626">
    <property type="entry name" value="PbH1"/>
</dbReference>
<dbReference type="EMBL" id="FQVL01000004">
    <property type="protein sequence ID" value="SHE89084.1"/>
    <property type="molecule type" value="Genomic_DNA"/>
</dbReference>
<gene>
    <name evidence="2" type="ORF">SAMN05444392_104152</name>
</gene>
<dbReference type="Gene3D" id="2.160.20.10">
    <property type="entry name" value="Single-stranded right-handed beta-helix, Pectin lyase-like"/>
    <property type="match status" value="2"/>
</dbReference>
<proteinExistence type="predicted"/>
<dbReference type="SUPFAM" id="SSF51126">
    <property type="entry name" value="Pectin lyase-like"/>
    <property type="match status" value="2"/>
</dbReference>
<dbReference type="InterPro" id="IPR039448">
    <property type="entry name" value="Beta_helix"/>
</dbReference>
<name>A0A1M4X6E5_9BACL</name>
<evidence type="ECO:0000313" key="2">
    <source>
        <dbReference type="EMBL" id="SHE89084.1"/>
    </source>
</evidence>
<accession>A0A1M4X6E5</accession>
<dbReference type="InterPro" id="IPR012334">
    <property type="entry name" value="Pectin_lyas_fold"/>
</dbReference>
<dbReference type="AlphaFoldDB" id="A0A1M4X6E5"/>
<evidence type="ECO:0000259" key="1">
    <source>
        <dbReference type="Pfam" id="PF13229"/>
    </source>
</evidence>